<dbReference type="EMBL" id="CP074694">
    <property type="protein sequence ID" value="QVL32303.1"/>
    <property type="molecule type" value="Genomic_DNA"/>
</dbReference>
<organism evidence="2 3">
    <name type="scientific">Telmatocola sphagniphila</name>
    <dbReference type="NCBI Taxonomy" id="1123043"/>
    <lineage>
        <taxon>Bacteria</taxon>
        <taxon>Pseudomonadati</taxon>
        <taxon>Planctomycetota</taxon>
        <taxon>Planctomycetia</taxon>
        <taxon>Gemmatales</taxon>
        <taxon>Gemmataceae</taxon>
    </lineage>
</organism>
<keyword evidence="3" id="KW-1185">Reference proteome</keyword>
<dbReference type="KEGG" id="tsph:KIH39_26310"/>
<gene>
    <name evidence="2" type="ORF">KIH39_26310</name>
</gene>
<accession>A0A8E6EY47</accession>
<dbReference type="RefSeq" id="WP_213497129.1">
    <property type="nucleotide sequence ID" value="NZ_CP074694.1"/>
</dbReference>
<sequence length="51" mass="5383">MSTASGTLTGPILVGVFLDYAFGWSPWGVLGGLALGFIGCMMYLVQQAKEK</sequence>
<proteinExistence type="predicted"/>
<evidence type="ECO:0000313" key="2">
    <source>
        <dbReference type="EMBL" id="QVL32303.1"/>
    </source>
</evidence>
<keyword evidence="1" id="KW-0812">Transmembrane</keyword>
<dbReference type="AlphaFoldDB" id="A0A8E6EY47"/>
<name>A0A8E6EY47_9BACT</name>
<evidence type="ECO:0000313" key="3">
    <source>
        <dbReference type="Proteomes" id="UP000676194"/>
    </source>
</evidence>
<keyword evidence="1" id="KW-1133">Transmembrane helix</keyword>
<feature type="transmembrane region" description="Helical" evidence="1">
    <location>
        <begin position="24"/>
        <end position="45"/>
    </location>
</feature>
<dbReference type="Proteomes" id="UP000676194">
    <property type="component" value="Chromosome"/>
</dbReference>
<protein>
    <submittedName>
        <fullName evidence="2">Uncharacterized protein</fullName>
    </submittedName>
</protein>
<evidence type="ECO:0000256" key="1">
    <source>
        <dbReference type="SAM" id="Phobius"/>
    </source>
</evidence>
<keyword evidence="1" id="KW-0472">Membrane</keyword>
<reference evidence="2" key="1">
    <citation type="submission" date="2021-05" db="EMBL/GenBank/DDBJ databases">
        <title>Complete genome sequence of the cellulolytic planctomycete Telmatocola sphagniphila SP2T and characterization of the first cellulase from planctomycetes.</title>
        <authorList>
            <person name="Rakitin A.L."/>
            <person name="Beletsky A.V."/>
            <person name="Naumoff D.G."/>
            <person name="Kulichevskaya I.S."/>
            <person name="Mardanov A.V."/>
            <person name="Ravin N.V."/>
            <person name="Dedysh S.N."/>
        </authorList>
    </citation>
    <scope>NUCLEOTIDE SEQUENCE</scope>
    <source>
        <strain evidence="2">SP2T</strain>
    </source>
</reference>